<dbReference type="EMBL" id="BMIJ01000003">
    <property type="protein sequence ID" value="GGB92428.1"/>
    <property type="molecule type" value="Genomic_DNA"/>
</dbReference>
<evidence type="ECO:0000256" key="1">
    <source>
        <dbReference type="ARBA" id="ARBA00004196"/>
    </source>
</evidence>
<protein>
    <submittedName>
        <fullName evidence="8">Secretion protein HylD</fullName>
    </submittedName>
</protein>
<evidence type="ECO:0000313" key="9">
    <source>
        <dbReference type="Proteomes" id="UP000629025"/>
    </source>
</evidence>
<dbReference type="Pfam" id="PF25954">
    <property type="entry name" value="Beta-barrel_RND_2"/>
    <property type="match status" value="1"/>
</dbReference>
<dbReference type="Gene3D" id="1.10.287.470">
    <property type="entry name" value="Helix hairpin bin"/>
    <property type="match status" value="1"/>
</dbReference>
<evidence type="ECO:0000313" key="8">
    <source>
        <dbReference type="EMBL" id="GGB92428.1"/>
    </source>
</evidence>
<evidence type="ECO:0000259" key="7">
    <source>
        <dbReference type="Pfam" id="PF25954"/>
    </source>
</evidence>
<comment type="caution">
    <text evidence="8">The sequence shown here is derived from an EMBL/GenBank/DDBJ whole genome shotgun (WGS) entry which is preliminary data.</text>
</comment>
<organism evidence="8 9">
    <name type="scientific">Marinobacterium zhoushanense</name>
    <dbReference type="NCBI Taxonomy" id="1679163"/>
    <lineage>
        <taxon>Bacteria</taxon>
        <taxon>Pseudomonadati</taxon>
        <taxon>Pseudomonadota</taxon>
        <taxon>Gammaproteobacteria</taxon>
        <taxon>Oceanospirillales</taxon>
        <taxon>Oceanospirillaceae</taxon>
        <taxon>Marinobacterium</taxon>
    </lineage>
</organism>
<dbReference type="PANTHER" id="PTHR32347">
    <property type="entry name" value="EFFLUX SYSTEM COMPONENT YKNX-RELATED"/>
    <property type="match status" value="1"/>
</dbReference>
<evidence type="ECO:0000256" key="4">
    <source>
        <dbReference type="SAM" id="Coils"/>
    </source>
</evidence>
<dbReference type="InterPro" id="IPR058625">
    <property type="entry name" value="MdtA-like_BSH"/>
</dbReference>
<keyword evidence="5" id="KW-0472">Membrane</keyword>
<keyword evidence="3 4" id="KW-0175">Coiled coil</keyword>
<feature type="domain" description="CusB-like beta-barrel" evidence="7">
    <location>
        <begin position="239"/>
        <end position="317"/>
    </location>
</feature>
<evidence type="ECO:0000256" key="5">
    <source>
        <dbReference type="SAM" id="Phobius"/>
    </source>
</evidence>
<feature type="transmembrane region" description="Helical" evidence="5">
    <location>
        <begin position="21"/>
        <end position="39"/>
    </location>
</feature>
<evidence type="ECO:0000256" key="2">
    <source>
        <dbReference type="ARBA" id="ARBA00009477"/>
    </source>
</evidence>
<sequence>MRDLGYQIAGDSKVYTMNKTWIWTAAAVCALALASYVLYRVLSPVPLPEAILYGSGHIEGTEIRVSSETIGRVLENRMQEGRPVTTGDLLLRLDDSELKIRQALAEAELTAIRDGIDALQAELSIWRHHTRTATSDYERFRELSQSGTATPQQLGQAEDRLKEAEGQVKVLQAKLTESDARLLAAQQSLRLVKLEREKTEITAPADGVLLVKGIETGELATPQTAVAVLVDLSRLKLKLYIVEQQIGKIRLGNQARVRINAFPSRYFLGKVVRIDQRAQFTPRDIHLPEERARMVFGVELALDNPDGLLKPGMPADAWIRWSDDQAWPQTLEVPR</sequence>
<accession>A0ABQ1KA37</accession>
<dbReference type="Gene3D" id="2.40.30.170">
    <property type="match status" value="1"/>
</dbReference>
<keyword evidence="5" id="KW-0812">Transmembrane</keyword>
<feature type="coiled-coil region" evidence="4">
    <location>
        <begin position="154"/>
        <end position="181"/>
    </location>
</feature>
<comment type="subcellular location">
    <subcellularLocation>
        <location evidence="1">Cell envelope</location>
    </subcellularLocation>
</comment>
<evidence type="ECO:0000259" key="6">
    <source>
        <dbReference type="Pfam" id="PF25917"/>
    </source>
</evidence>
<dbReference type="PANTHER" id="PTHR32347:SF23">
    <property type="entry name" value="BLL5650 PROTEIN"/>
    <property type="match status" value="1"/>
</dbReference>
<feature type="domain" description="Multidrug resistance protein MdtA-like barrel-sandwich hybrid" evidence="6">
    <location>
        <begin position="64"/>
        <end position="230"/>
    </location>
</feature>
<dbReference type="Pfam" id="PF25917">
    <property type="entry name" value="BSH_RND"/>
    <property type="match status" value="1"/>
</dbReference>
<proteinExistence type="inferred from homology"/>
<dbReference type="Gene3D" id="2.40.50.100">
    <property type="match status" value="1"/>
</dbReference>
<comment type="similarity">
    <text evidence="2">Belongs to the membrane fusion protein (MFP) (TC 8.A.1) family.</text>
</comment>
<dbReference type="InterPro" id="IPR050465">
    <property type="entry name" value="UPF0194_transport"/>
</dbReference>
<reference evidence="9" key="1">
    <citation type="journal article" date="2019" name="Int. J. Syst. Evol. Microbiol.">
        <title>The Global Catalogue of Microorganisms (GCM) 10K type strain sequencing project: providing services to taxonomists for standard genome sequencing and annotation.</title>
        <authorList>
            <consortium name="The Broad Institute Genomics Platform"/>
            <consortium name="The Broad Institute Genome Sequencing Center for Infectious Disease"/>
            <person name="Wu L."/>
            <person name="Ma J."/>
        </authorList>
    </citation>
    <scope>NUCLEOTIDE SEQUENCE [LARGE SCALE GENOMIC DNA]</scope>
    <source>
        <strain evidence="9">CGMCC 1.15341</strain>
    </source>
</reference>
<dbReference type="SUPFAM" id="SSF111369">
    <property type="entry name" value="HlyD-like secretion proteins"/>
    <property type="match status" value="1"/>
</dbReference>
<dbReference type="Proteomes" id="UP000629025">
    <property type="component" value="Unassembled WGS sequence"/>
</dbReference>
<dbReference type="InterPro" id="IPR058792">
    <property type="entry name" value="Beta-barrel_RND_2"/>
</dbReference>
<name>A0ABQ1KA37_9GAMM</name>
<evidence type="ECO:0000256" key="3">
    <source>
        <dbReference type="ARBA" id="ARBA00023054"/>
    </source>
</evidence>
<gene>
    <name evidence="8" type="ORF">GCM10011352_18110</name>
</gene>
<keyword evidence="9" id="KW-1185">Reference proteome</keyword>
<keyword evidence="5" id="KW-1133">Transmembrane helix</keyword>